<reference evidence="9" key="1">
    <citation type="journal article" date="2016" name="Nature">
        <title>The genome of the seagrass Zostera marina reveals angiosperm adaptation to the sea.</title>
        <authorList>
            <person name="Olsen J.L."/>
            <person name="Rouze P."/>
            <person name="Verhelst B."/>
            <person name="Lin Y.-C."/>
            <person name="Bayer T."/>
            <person name="Collen J."/>
            <person name="Dattolo E."/>
            <person name="De Paoli E."/>
            <person name="Dittami S."/>
            <person name="Maumus F."/>
            <person name="Michel G."/>
            <person name="Kersting A."/>
            <person name="Lauritano C."/>
            <person name="Lohaus R."/>
            <person name="Toepel M."/>
            <person name="Tonon T."/>
            <person name="Vanneste K."/>
            <person name="Amirebrahimi M."/>
            <person name="Brakel J."/>
            <person name="Bostroem C."/>
            <person name="Chovatia M."/>
            <person name="Grimwood J."/>
            <person name="Jenkins J.W."/>
            <person name="Jueterbock A."/>
            <person name="Mraz A."/>
            <person name="Stam W.T."/>
            <person name="Tice H."/>
            <person name="Bornberg-Bauer E."/>
            <person name="Green P.J."/>
            <person name="Pearson G.A."/>
            <person name="Procaccini G."/>
            <person name="Duarte C.M."/>
            <person name="Schmutz J."/>
            <person name="Reusch T.B.H."/>
            <person name="Van de Peer Y."/>
        </authorList>
    </citation>
    <scope>NUCLEOTIDE SEQUENCE [LARGE SCALE GENOMIC DNA]</scope>
    <source>
        <strain evidence="9">cv. Finnish</strain>
    </source>
</reference>
<protein>
    <recommendedName>
        <fullName evidence="7">Translocation and assembly module TamB C-terminal domain-containing protein</fullName>
    </recommendedName>
</protein>
<feature type="transmembrane region" description="Helical" evidence="6">
    <location>
        <begin position="107"/>
        <end position="128"/>
    </location>
</feature>
<name>A0A0K9PL97_ZOSMR</name>
<accession>A0A0K9PL97</accession>
<evidence type="ECO:0000256" key="4">
    <source>
        <dbReference type="ARBA" id="ARBA00023136"/>
    </source>
</evidence>
<feature type="region of interest" description="Disordered" evidence="5">
    <location>
        <begin position="1958"/>
        <end position="1981"/>
    </location>
</feature>
<feature type="domain" description="Translocation and assembly module TamB C-terminal" evidence="7">
    <location>
        <begin position="1849"/>
        <end position="2087"/>
    </location>
</feature>
<sequence>MMSLDHLQSSLLGFPLRESRHKRNHGKKPVFVVKAERRKEFPMSQPFVQDNKHWMVSTPFGGKCIAFPMGNLGRKTHLMIRMNCTKKPVAKTVEFFRSLYPLWKEGLLFIRFSVLFAVFSTAMAFVWYGKLRARSFIEAKILPSVCLMLSEYLQREIAFGRVRSISPLSITLESCSVGPHRQEFSCGELPTTKLRVRPFASLRRGKIVIDAVLSRPSILIAQKGNFSWLGIPSFSDNDSKRHSAFEEGIDQRTKVRRLAREDNVTEWHKGRFEAAKKASEVGYVVPQGCLSSTLVDDFKSISSPSMESLNSASFFCMDDRLQRRDHHSVDMGMEYVLKHSELEKSFGMNIQGNQLRFWPRMVSGTLNGKFKGEARRKLMDEASTVHKQKNLQRSAKAAIAHFQNIDGGNSDTYSFVQNNNNAEEFTPLDKSEKMSINHGDCSDIVDQQGFDEFIQLFDNDNKKHIPETSHQNNSRTYSHFPGVYDEDVSVPSSQQSTNILAQKSCNEEVILLGKDEKITRNHVDCSNIIGRQRSNELVQYVDDENKEVKEPIIGKFHQNNNTSTSQKECSENQVKQSDTNNIKGDTNQENMEVCDDDSGMTSNGSRDSLLEKLEDDFKGKMDKSQESTSKIVDTFVKGNRSTWSHNLKLGSQFFVHLKEFLIHYFSCEIEKLKLYLSMKAEDFASEFTEGVGHVCDQGTKKTFPITIDSVYFSDGTLLLLGYGDLEPREMGNVDGHVKFQNHYTRVHVQLSGNCREWKSSDIFKDGGQLWTNVFVDIIDQKWHANLKIENLFAPCFERILELPITWSKGRASGEVHICMSGGEVFPSLHGQLDAHDLSFQILGAPSYFSEITGNICFRSQRVFLHNASGKFGDVPLEVSGDFGINPENGEFHLMCQVPSVEVNSLMKTLKMKPLLFSLAGSVTAVFNCQGPLDAPVFVGSGIISRKTLNLVSTSLPSPASEAVHKNKEAGAVAAFDHIPFSHVSANCTFNTDNCVADLYGMRANLLDGGEIRGAGNVWICPEGEMDDSAIDVNLSGNMFFDKVIYRYFQNTQLTPLKIGELNGETKLSGSLLKPKFDIKWAAPKAEESFVDARGDIIISHDFITVNSSSVAFDLYTKIQTSYADDHWQKNGYSGYRKSVPLIVEGVDLDLRMRGFEFSSLFFSNPFDLPRPVHLKATGKIKFQGKVLKPSVFSDESMSGTRKTIPEVVMVENKKDTCLVGEVSLSGVKLNQLMLAPQLSGSLSISQRKVKLDTIGRPDESMSVEVVGPLWPNSDAILQNKTLFSVLLQKGQLKANICYQPDHLVNIEIRNLPLDELELASLRGTIQKAELQLNYQKRRGHGVLSVFRPKFSGVLGEALDVAARWSGDVITIEKAILEQTFSHYEIQGEYVLPGTRDRYVSYKERDGFLKKVLDGHLGSVISSMGRWRMRLEVPRAEVAEMLPLARLLSRSIDPAVHSKSKVLFIQSLQAMRFYTESLKDLLEAVQRNDTFSDDDVIEEIAFPGLAELQGYWQGSLDASGGGDGDTLAEFDFHGEDWEWGSYKTQRVLAVGAYSNNSGLRLDNMFIQKDNATLHADGTVLGPITNLHFAVLNFPVSLVPALAQLIESSTSDLMGSLWQLIAPIKGILHMEGDLRGSLSKPECDVQVRLLDGAVGGIDLGRAEVVASITSSRRFLFNANFEPITQSGHVHVQGSVPVTYIQNDVVEDDNGEKDLNNLRTPDWVKENVKGSIDENEKKIARDRIEDGWDAQLAESLRGLNWNLLDQGEVRIDADIKDGGMALLTALCPYASWIHGYADVNLQVRGTVELPVVDGSASFHRASVSSPALQKPLTNLGATINVKSNRLCIISMESRVSRKGRLVVNGNLPLKISESFTGDKISLKCEIIEVQAKNVFSGQVDSQMQIMGSILQPNISGRIKLSHGEAYLPHDKGNDDAINRLASKRSSFANVGFSKSTNPTHLSRLFGSDSSSSSGRLHQHSEQQDELKRAMEKITNSGVDVRLTDLRIVLGPELRILYPLILNFAASGELELNGMAHHKLIRPKGLLTFENGNVNLVATQVRLKRDHLNVAKFEPELGLDPMLDLALVGSEWQFRIQSPASRWQDNLVVTSTRAVDQDVLSPTEAAKVFENQLAESLLETDGKLAFKKLATATLETLMPRIEGKGEFGHARWRLVYAPQIPNFLSVDPTIDPLKSLANNLSLGTEVEVQLGKRLQASVVRQMKDSELAMQWTLVYQLTSRLRILFQSSPSTRLLFEYSAISQN</sequence>
<gene>
    <name evidence="8" type="ORF">ZOSMA_208G00170</name>
</gene>
<dbReference type="PANTHER" id="PTHR34457:SF3">
    <property type="entry name" value="PROTEIN TIC236, CHLOROPLASTIC"/>
    <property type="match status" value="1"/>
</dbReference>
<feature type="region of interest" description="Disordered" evidence="5">
    <location>
        <begin position="571"/>
        <end position="607"/>
    </location>
</feature>
<dbReference type="InterPro" id="IPR053022">
    <property type="entry name" value="Chloroplast_translocon_comp"/>
</dbReference>
<evidence type="ECO:0000256" key="5">
    <source>
        <dbReference type="SAM" id="MobiDB-lite"/>
    </source>
</evidence>
<feature type="compositionally biased region" description="Low complexity" evidence="5">
    <location>
        <begin position="1958"/>
        <end position="1972"/>
    </location>
</feature>
<dbReference type="GO" id="GO:0005886">
    <property type="term" value="C:plasma membrane"/>
    <property type="evidence" value="ECO:0007669"/>
    <property type="project" value="InterPro"/>
</dbReference>
<dbReference type="OMA" id="ANGHIKF"/>
<comment type="subcellular location">
    <subcellularLocation>
        <location evidence="1">Membrane</location>
        <topology evidence="1">Single-pass membrane protein</topology>
    </subcellularLocation>
</comment>
<dbReference type="Pfam" id="PF04357">
    <property type="entry name" value="TamB"/>
    <property type="match status" value="1"/>
</dbReference>
<keyword evidence="2 6" id="KW-0812">Transmembrane</keyword>
<comment type="caution">
    <text evidence="8">The sequence shown here is derived from an EMBL/GenBank/DDBJ whole genome shotgun (WGS) entry which is preliminary data.</text>
</comment>
<evidence type="ECO:0000256" key="2">
    <source>
        <dbReference type="ARBA" id="ARBA00022692"/>
    </source>
</evidence>
<dbReference type="GO" id="GO:0009306">
    <property type="term" value="P:protein secretion"/>
    <property type="evidence" value="ECO:0007669"/>
    <property type="project" value="InterPro"/>
</dbReference>
<dbReference type="GO" id="GO:0009706">
    <property type="term" value="C:chloroplast inner membrane"/>
    <property type="evidence" value="ECO:0000318"/>
    <property type="project" value="GO_Central"/>
</dbReference>
<dbReference type="OrthoDB" id="1386367at2759"/>
<dbReference type="EMBL" id="LFYR01000753">
    <property type="protein sequence ID" value="KMZ69724.1"/>
    <property type="molecule type" value="Genomic_DNA"/>
</dbReference>
<evidence type="ECO:0000256" key="1">
    <source>
        <dbReference type="ARBA" id="ARBA00004167"/>
    </source>
</evidence>
<evidence type="ECO:0000259" key="7">
    <source>
        <dbReference type="Pfam" id="PF04357"/>
    </source>
</evidence>
<proteinExistence type="predicted"/>
<evidence type="ECO:0000256" key="6">
    <source>
        <dbReference type="SAM" id="Phobius"/>
    </source>
</evidence>
<evidence type="ECO:0000256" key="3">
    <source>
        <dbReference type="ARBA" id="ARBA00022989"/>
    </source>
</evidence>
<dbReference type="Proteomes" id="UP000036987">
    <property type="component" value="Unassembled WGS sequence"/>
</dbReference>
<evidence type="ECO:0000313" key="9">
    <source>
        <dbReference type="Proteomes" id="UP000036987"/>
    </source>
</evidence>
<feature type="compositionally biased region" description="Polar residues" evidence="5">
    <location>
        <begin position="571"/>
        <end position="590"/>
    </location>
</feature>
<keyword evidence="4 6" id="KW-0472">Membrane</keyword>
<evidence type="ECO:0000313" key="8">
    <source>
        <dbReference type="EMBL" id="KMZ69724.1"/>
    </source>
</evidence>
<organism evidence="8 9">
    <name type="scientific">Zostera marina</name>
    <name type="common">Eelgrass</name>
    <dbReference type="NCBI Taxonomy" id="29655"/>
    <lineage>
        <taxon>Eukaryota</taxon>
        <taxon>Viridiplantae</taxon>
        <taxon>Streptophyta</taxon>
        <taxon>Embryophyta</taxon>
        <taxon>Tracheophyta</taxon>
        <taxon>Spermatophyta</taxon>
        <taxon>Magnoliopsida</taxon>
        <taxon>Liliopsida</taxon>
        <taxon>Zosteraceae</taxon>
        <taxon>Zostera</taxon>
    </lineage>
</organism>
<dbReference type="InterPro" id="IPR007452">
    <property type="entry name" value="TamB_C"/>
</dbReference>
<keyword evidence="3 6" id="KW-1133">Transmembrane helix</keyword>
<keyword evidence="9" id="KW-1185">Reference proteome</keyword>
<dbReference type="PANTHER" id="PTHR34457">
    <property type="entry name" value="EMBRYO DEFECTIVE 2410"/>
    <property type="match status" value="1"/>
</dbReference>
<dbReference type="STRING" id="29655.A0A0K9PL97"/>